<keyword evidence="5" id="KW-1185">Reference proteome</keyword>
<dbReference type="EMBL" id="ABCB02000004">
    <property type="protein sequence ID" value="EDO63166.1"/>
    <property type="molecule type" value="Genomic_DNA"/>
</dbReference>
<feature type="transmembrane region" description="Helical" evidence="1">
    <location>
        <begin position="149"/>
        <end position="173"/>
    </location>
</feature>
<feature type="transmembrane region" description="Helical" evidence="1">
    <location>
        <begin position="50"/>
        <end position="70"/>
    </location>
</feature>
<sequence length="197" mass="21058">MNEKKEYGWKLKEIILVAMICIVFGVVYLGGVYLASFLSTLLTPVGLAPLANEIVFGVWFMAAILAAYILQKPGVCIVAEVLAALIEVLLGNMYGPMVIVAGIVQGAGGEIVFALGRYRKFNTKMLYLAAAGCCVTSFLWSFVRSGYGQLAVPLLIIMFLIRLVSTLIFSGLITKAIGDGLAKTGLLKGYALGRAHG</sequence>
<dbReference type="eggNOG" id="COG4721">
    <property type="taxonomic scope" value="Bacteria"/>
</dbReference>
<dbReference type="InterPro" id="IPR017195">
    <property type="entry name" value="ABC_thiamin-permease_prd"/>
</dbReference>
<accession>A7VN96</accession>
<proteinExistence type="predicted"/>
<dbReference type="PIRSF" id="PIRSF037394">
    <property type="entry name" value="ABC_thiamine-permease_YkoE_prd"/>
    <property type="match status" value="1"/>
</dbReference>
<name>A7VN96_9FIRM</name>
<organism evidence="2 4">
    <name type="scientific">[Clostridium] leptum DSM 753</name>
    <dbReference type="NCBI Taxonomy" id="428125"/>
    <lineage>
        <taxon>Bacteria</taxon>
        <taxon>Bacillati</taxon>
        <taxon>Bacillota</taxon>
        <taxon>Clostridia</taxon>
        <taxon>Eubacteriales</taxon>
        <taxon>Oscillospiraceae</taxon>
        <taxon>Oscillospiraceae incertae sedis</taxon>
    </lineage>
</organism>
<gene>
    <name evidence="3" type="ORF">CH238_14640</name>
    <name evidence="2" type="ORF">CLOLEP_00020</name>
</gene>
<evidence type="ECO:0000313" key="3">
    <source>
        <dbReference type="EMBL" id="PEQ23296.1"/>
    </source>
</evidence>
<evidence type="ECO:0000313" key="5">
    <source>
        <dbReference type="Proteomes" id="UP000220611"/>
    </source>
</evidence>
<evidence type="ECO:0000313" key="2">
    <source>
        <dbReference type="EMBL" id="EDO63166.1"/>
    </source>
</evidence>
<evidence type="ECO:0000256" key="1">
    <source>
        <dbReference type="SAM" id="Phobius"/>
    </source>
</evidence>
<feature type="transmembrane region" description="Helical" evidence="1">
    <location>
        <begin position="75"/>
        <end position="91"/>
    </location>
</feature>
<dbReference type="EMBL" id="NOXF01000021">
    <property type="protein sequence ID" value="PEQ23296.1"/>
    <property type="molecule type" value="Genomic_DNA"/>
</dbReference>
<keyword evidence="1" id="KW-0472">Membrane</keyword>
<reference evidence="2 4" key="1">
    <citation type="submission" date="2007-08" db="EMBL/GenBank/DDBJ databases">
        <title>Draft genome sequence of Clostridium leptum (DSM 753).</title>
        <authorList>
            <person name="Sudarsanam P."/>
            <person name="Ley R."/>
            <person name="Guruge J."/>
            <person name="Turnbaugh P.J."/>
            <person name="Mahowald M."/>
            <person name="Liep D."/>
            <person name="Gordon J."/>
        </authorList>
    </citation>
    <scope>NUCLEOTIDE SEQUENCE [LARGE SCALE GENOMIC DNA]</scope>
    <source>
        <strain evidence="2 4">DSM 753</strain>
    </source>
</reference>
<dbReference type="HOGENOM" id="CLU_089225_1_0_9"/>
<dbReference type="Proteomes" id="UP000003490">
    <property type="component" value="Unassembled WGS sequence"/>
</dbReference>
<keyword evidence="1" id="KW-0812">Transmembrane</keyword>
<dbReference type="Pfam" id="PF09819">
    <property type="entry name" value="ABC_cobalt"/>
    <property type="match status" value="1"/>
</dbReference>
<dbReference type="Proteomes" id="UP000220611">
    <property type="component" value="Unassembled WGS sequence"/>
</dbReference>
<dbReference type="OrthoDB" id="8017424at2"/>
<evidence type="ECO:0000313" key="4">
    <source>
        <dbReference type="Proteomes" id="UP000003490"/>
    </source>
</evidence>
<protein>
    <submittedName>
        <fullName evidence="3">ABC transporter permease</fullName>
    </submittedName>
</protein>
<feature type="transmembrane region" description="Helical" evidence="1">
    <location>
        <begin position="14"/>
        <end position="38"/>
    </location>
</feature>
<dbReference type="AlphaFoldDB" id="A7VN96"/>
<feature type="transmembrane region" description="Helical" evidence="1">
    <location>
        <begin position="125"/>
        <end position="143"/>
    </location>
</feature>
<feature type="transmembrane region" description="Helical" evidence="1">
    <location>
        <begin position="97"/>
        <end position="118"/>
    </location>
</feature>
<comment type="caution">
    <text evidence="2">The sequence shown here is derived from an EMBL/GenBank/DDBJ whole genome shotgun (WGS) entry which is preliminary data.</text>
</comment>
<keyword evidence="1" id="KW-1133">Transmembrane helix</keyword>
<reference evidence="3 5" key="3">
    <citation type="submission" date="2017-07" db="EMBL/GenBank/DDBJ databases">
        <title>Prevalence of linear plasmids in Cutibacterium (Propionibacterium) acnes isolates obtained from prostatic tissue.</title>
        <authorList>
            <person name="Davidsson S."/>
            <person name="Carlsson J."/>
            <person name="Molling P."/>
            <person name="Andren O."/>
            <person name="Andersson S.-O."/>
            <person name="Brzuszkiewicz E."/>
            <person name="Poehlein A."/>
            <person name="Al-Zeer M."/>
            <person name="Brinkmann V."/>
            <person name="Scavenius C."/>
            <person name="Nazipi S."/>
            <person name="Soderquist B."/>
            <person name="Bruggemann H."/>
        </authorList>
    </citation>
    <scope>NUCLEOTIDE SEQUENCE [LARGE SCALE GENOMIC DNA]</scope>
    <source>
        <strain evidence="3 5">DSM 753</strain>
    </source>
</reference>
<reference evidence="2 4" key="2">
    <citation type="submission" date="2007-08" db="EMBL/GenBank/DDBJ databases">
        <authorList>
            <person name="Fulton L."/>
            <person name="Clifton S."/>
            <person name="Fulton B."/>
            <person name="Xu J."/>
            <person name="Minx P."/>
            <person name="Pepin K.H."/>
            <person name="Johnson M."/>
            <person name="Thiruvilangam P."/>
            <person name="Bhonagiri V."/>
            <person name="Nash W.E."/>
            <person name="Wang C."/>
            <person name="Mardis E.R."/>
            <person name="Wilson R.K."/>
        </authorList>
    </citation>
    <scope>NUCLEOTIDE SEQUENCE [LARGE SCALE GENOMIC DNA]</scope>
    <source>
        <strain evidence="2 4">DSM 753</strain>
    </source>
</reference>